<accession>A0ACC2J4H1</accession>
<comment type="caution">
    <text evidence="1">The sequence shown here is derived from an EMBL/GenBank/DDBJ whole genome shotgun (WGS) entry which is preliminary data.</text>
</comment>
<proteinExistence type="predicted"/>
<organism evidence="1 2">
    <name type="scientific">Nemania bipapillata</name>
    <dbReference type="NCBI Taxonomy" id="110536"/>
    <lineage>
        <taxon>Eukaryota</taxon>
        <taxon>Fungi</taxon>
        <taxon>Dikarya</taxon>
        <taxon>Ascomycota</taxon>
        <taxon>Pezizomycotina</taxon>
        <taxon>Sordariomycetes</taxon>
        <taxon>Xylariomycetidae</taxon>
        <taxon>Xylariales</taxon>
        <taxon>Xylariaceae</taxon>
        <taxon>Nemania</taxon>
    </lineage>
</organism>
<gene>
    <name evidence="1" type="ORF">ONZ43_g1484</name>
</gene>
<keyword evidence="2" id="KW-1185">Reference proteome</keyword>
<dbReference type="Proteomes" id="UP001153334">
    <property type="component" value="Unassembled WGS sequence"/>
</dbReference>
<evidence type="ECO:0000313" key="1">
    <source>
        <dbReference type="EMBL" id="KAJ8122281.1"/>
    </source>
</evidence>
<dbReference type="EMBL" id="JAPESX010000258">
    <property type="protein sequence ID" value="KAJ8122281.1"/>
    <property type="molecule type" value="Genomic_DNA"/>
</dbReference>
<reference evidence="1" key="1">
    <citation type="submission" date="2022-11" db="EMBL/GenBank/DDBJ databases">
        <title>Genome Sequence of Nemania bipapillata.</title>
        <authorList>
            <person name="Buettner E."/>
        </authorList>
    </citation>
    <scope>NUCLEOTIDE SEQUENCE</scope>
    <source>
        <strain evidence="1">CP14</strain>
    </source>
</reference>
<evidence type="ECO:0000313" key="2">
    <source>
        <dbReference type="Proteomes" id="UP001153334"/>
    </source>
</evidence>
<protein>
    <submittedName>
        <fullName evidence="1">Uncharacterized protein</fullName>
    </submittedName>
</protein>
<sequence>MAVLRPTALLASVLSLSLSVAAGLDRSALAKQHFGNDAPWYQDRIPFFEASDANLTEVYYYRWNIFRAHQRDLGAQGYITTEFIDDVSWQFFPSAFLDDATQFHFNEARWCRDRRFRVDHANFIYSATFDVRHFSENMAASVWNAYLVDGVQSDIIALLGGMTKVYNAWQSDHFDTSKQLYFIEPLLDATEYTIGSIDASCGKDGFTGGTGFRPSINAYQYGNAIAIANIAGLAGQLDVQRDYAARAESLKTEVQNSLWNSTFEHFIDRYYASTSCSSYWDFIRGRELVGYVPWLHNLPDDSAEFAQAWKHLIDPNELAGEFGLRTNEPSYEYYMVQYRYDAPTGLRECQWNGPTWPYQTSQVLAALANVFDQYPTAVAAGVITPKDYMSILSQYANSHYNKNRGGGLNIEEDYDGRIGAPIVGLDRSSHYFHSSFIDLVISGLVGIRPSADDVLDVNPLGVNLDYFRLEGVIYHGNEIAVQWDADGSRYGRQGLIIEIGDAVVASSTSLKRLSVPITRRAPPQPLTPIAKSIQLQNLAVNPGPAYPVGSVSVAGADSNKVQDAIDGRIWFFQQPTDTYTISHGWQTPTGDGSEVWYMIDFGASTTVSSGLLAFFASDTVGVPKSYRIEVNSTSGWQAVANPHTPAIVENGITWTSWNTVNTNKIRLVFTPPSGLPSRLVEWRVYSELVNGTVFA</sequence>
<name>A0ACC2J4H1_9PEZI</name>